<gene>
    <name evidence="6" type="ORF">BSTOLATCC_MIC36439</name>
</gene>
<dbReference type="PANTHER" id="PTHR48016">
    <property type="entry name" value="MAP KINASE KINASE KINASE SSK2-RELATED-RELATED"/>
    <property type="match status" value="1"/>
</dbReference>
<dbReference type="AlphaFoldDB" id="A0AAU9JEG7"/>
<dbReference type="Proteomes" id="UP001162131">
    <property type="component" value="Unassembled WGS sequence"/>
</dbReference>
<reference evidence="6" key="1">
    <citation type="submission" date="2021-09" db="EMBL/GenBank/DDBJ databases">
        <authorList>
            <consortium name="AG Swart"/>
            <person name="Singh M."/>
            <person name="Singh A."/>
            <person name="Seah K."/>
            <person name="Emmerich C."/>
        </authorList>
    </citation>
    <scope>NUCLEOTIDE SEQUENCE</scope>
    <source>
        <strain evidence="6">ATCC30299</strain>
    </source>
</reference>
<protein>
    <recommendedName>
        <fullName evidence="5">Protein kinase domain-containing protein</fullName>
    </recommendedName>
</protein>
<keyword evidence="2" id="KW-0547">Nucleotide-binding</keyword>
<keyword evidence="3" id="KW-0418">Kinase</keyword>
<evidence type="ECO:0000256" key="2">
    <source>
        <dbReference type="ARBA" id="ARBA00022741"/>
    </source>
</evidence>
<evidence type="ECO:0000256" key="1">
    <source>
        <dbReference type="ARBA" id="ARBA00022679"/>
    </source>
</evidence>
<dbReference type="SUPFAM" id="SSF56112">
    <property type="entry name" value="Protein kinase-like (PK-like)"/>
    <property type="match status" value="1"/>
</dbReference>
<dbReference type="EMBL" id="CAJZBQ010000036">
    <property type="protein sequence ID" value="CAG9324653.1"/>
    <property type="molecule type" value="Genomic_DNA"/>
</dbReference>
<dbReference type="PROSITE" id="PS50011">
    <property type="entry name" value="PROTEIN_KINASE_DOM"/>
    <property type="match status" value="1"/>
</dbReference>
<feature type="domain" description="Protein kinase" evidence="5">
    <location>
        <begin position="64"/>
        <end position="325"/>
    </location>
</feature>
<evidence type="ECO:0000256" key="3">
    <source>
        <dbReference type="ARBA" id="ARBA00022777"/>
    </source>
</evidence>
<evidence type="ECO:0000313" key="7">
    <source>
        <dbReference type="Proteomes" id="UP001162131"/>
    </source>
</evidence>
<sequence>MGAACCSRNTIKDTHDILQPRLQSSFTTEQTTIFHQKRSLHGSDASESFCFENTLPRPSKFIRWKQGELLEEDSNSKLYQCLNIETGEIMAVKTIILHSNSEDPIREFEIIRNQYQIIKELDHPNILKYYQSELSNDQKMINIIQEFIPSGSIANLIQKYEKIEESIIRIYAKQILKALSCLHNSEIIHGGLRSSHIMITESGNIKLSGFQNSRKLCGEIMWKFEDTAENPFCVAPEILQNKEISLLADIWSFGCLVLEMTTGKPPYSDFSKDPKEALKIIRDTEQLPNIPQTISMSLQSLIKSCLQRSPILRPKASQLLKHRFITGKAYSIEFLDNFAGSNIEDVRPSQKPYRYGHKDSTDTNIQAVIHEQDSDGDSHDENIN</sequence>
<evidence type="ECO:0000256" key="4">
    <source>
        <dbReference type="ARBA" id="ARBA00022840"/>
    </source>
</evidence>
<proteinExistence type="predicted"/>
<evidence type="ECO:0000259" key="5">
    <source>
        <dbReference type="PROSITE" id="PS50011"/>
    </source>
</evidence>
<comment type="caution">
    <text evidence="6">The sequence shown here is derived from an EMBL/GenBank/DDBJ whole genome shotgun (WGS) entry which is preliminary data.</text>
</comment>
<dbReference type="GO" id="GO:0005524">
    <property type="term" value="F:ATP binding"/>
    <property type="evidence" value="ECO:0007669"/>
    <property type="project" value="UniProtKB-KW"/>
</dbReference>
<dbReference type="Gene3D" id="1.10.510.10">
    <property type="entry name" value="Transferase(Phosphotransferase) domain 1"/>
    <property type="match status" value="1"/>
</dbReference>
<accession>A0AAU9JEG7</accession>
<name>A0AAU9JEG7_9CILI</name>
<dbReference type="PANTHER" id="PTHR48016:SF56">
    <property type="entry name" value="MAPKK KINASE"/>
    <property type="match status" value="1"/>
</dbReference>
<keyword evidence="7" id="KW-1185">Reference proteome</keyword>
<dbReference type="Pfam" id="PF00069">
    <property type="entry name" value="Pkinase"/>
    <property type="match status" value="1"/>
</dbReference>
<evidence type="ECO:0000313" key="6">
    <source>
        <dbReference type="EMBL" id="CAG9324653.1"/>
    </source>
</evidence>
<dbReference type="InterPro" id="IPR000719">
    <property type="entry name" value="Prot_kinase_dom"/>
</dbReference>
<keyword evidence="1" id="KW-0808">Transferase</keyword>
<dbReference type="InterPro" id="IPR011009">
    <property type="entry name" value="Kinase-like_dom_sf"/>
</dbReference>
<dbReference type="InterPro" id="IPR050538">
    <property type="entry name" value="MAP_kinase_kinase_kinase"/>
</dbReference>
<dbReference type="GO" id="GO:0004672">
    <property type="term" value="F:protein kinase activity"/>
    <property type="evidence" value="ECO:0007669"/>
    <property type="project" value="InterPro"/>
</dbReference>
<keyword evidence="4" id="KW-0067">ATP-binding</keyword>
<organism evidence="6 7">
    <name type="scientific">Blepharisma stoltei</name>
    <dbReference type="NCBI Taxonomy" id="1481888"/>
    <lineage>
        <taxon>Eukaryota</taxon>
        <taxon>Sar</taxon>
        <taxon>Alveolata</taxon>
        <taxon>Ciliophora</taxon>
        <taxon>Postciliodesmatophora</taxon>
        <taxon>Heterotrichea</taxon>
        <taxon>Heterotrichida</taxon>
        <taxon>Blepharismidae</taxon>
        <taxon>Blepharisma</taxon>
    </lineage>
</organism>